<dbReference type="Proteomes" id="UP000269883">
    <property type="component" value="Chromosome"/>
</dbReference>
<keyword evidence="4" id="KW-1185">Reference proteome</keyword>
<feature type="binding site" evidence="2">
    <location>
        <position position="93"/>
    </location>
    <ligand>
        <name>Fe cation</name>
        <dbReference type="ChEBI" id="CHEBI:24875"/>
    </ligand>
</feature>
<dbReference type="NCBIfam" id="TIGR00079">
    <property type="entry name" value="pept_deformyl"/>
    <property type="match status" value="1"/>
</dbReference>
<keyword evidence="2" id="KW-0408">Iron</keyword>
<dbReference type="PANTHER" id="PTHR10458:SF22">
    <property type="entry name" value="PEPTIDE DEFORMYLASE"/>
    <property type="match status" value="1"/>
</dbReference>
<dbReference type="CDD" id="cd00487">
    <property type="entry name" value="Pep_deformylase"/>
    <property type="match status" value="1"/>
</dbReference>
<accession>A0A2Z6B1K8</accession>
<name>A0A2Z6B1K8_9BACT</name>
<comment type="catalytic activity">
    <reaction evidence="2">
        <text>N-terminal N-formyl-L-methionyl-[peptide] + H2O = N-terminal L-methionyl-[peptide] + formate</text>
        <dbReference type="Rhea" id="RHEA:24420"/>
        <dbReference type="Rhea" id="RHEA-COMP:10639"/>
        <dbReference type="Rhea" id="RHEA-COMP:10640"/>
        <dbReference type="ChEBI" id="CHEBI:15377"/>
        <dbReference type="ChEBI" id="CHEBI:15740"/>
        <dbReference type="ChEBI" id="CHEBI:49298"/>
        <dbReference type="ChEBI" id="CHEBI:64731"/>
        <dbReference type="EC" id="3.5.1.88"/>
    </reaction>
</comment>
<evidence type="ECO:0000313" key="3">
    <source>
        <dbReference type="EMBL" id="BBD09372.1"/>
    </source>
</evidence>
<dbReference type="Gene3D" id="3.90.45.10">
    <property type="entry name" value="Peptide deformylase"/>
    <property type="match status" value="1"/>
</dbReference>
<keyword evidence="2" id="KW-0479">Metal-binding</keyword>
<feature type="active site" evidence="2">
    <location>
        <position position="136"/>
    </location>
</feature>
<comment type="cofactor">
    <cofactor evidence="2">
        <name>Fe(2+)</name>
        <dbReference type="ChEBI" id="CHEBI:29033"/>
    </cofactor>
    <text evidence="2">Binds 1 Fe(2+) ion.</text>
</comment>
<feature type="binding site" evidence="2">
    <location>
        <position position="139"/>
    </location>
    <ligand>
        <name>Fe cation</name>
        <dbReference type="ChEBI" id="CHEBI:24875"/>
    </ligand>
</feature>
<protein>
    <recommendedName>
        <fullName evidence="2">Peptide deformylase</fullName>
        <shortName evidence="2">PDF</shortName>
        <ecNumber evidence="2">3.5.1.88</ecNumber>
    </recommendedName>
    <alternativeName>
        <fullName evidence="2">Polypeptide deformylase</fullName>
    </alternativeName>
</protein>
<evidence type="ECO:0000256" key="2">
    <source>
        <dbReference type="HAMAP-Rule" id="MF_00163"/>
    </source>
</evidence>
<reference evidence="3 4" key="1">
    <citation type="journal article" date="2018" name="Sci. Adv.">
        <title>Multi-heme cytochromes provide a pathway for survival in energy-limited environments.</title>
        <authorList>
            <person name="Deng X."/>
            <person name="Dohmae N."/>
            <person name="Nealson K.H."/>
            <person name="Hashimoto K."/>
            <person name="Okamoto A."/>
        </authorList>
    </citation>
    <scope>NUCLEOTIDE SEQUENCE [LARGE SCALE GENOMIC DNA]</scope>
    <source>
        <strain evidence="3 4">IS5</strain>
    </source>
</reference>
<comment type="function">
    <text evidence="2">Removes the formyl group from the N-terminal Met of newly synthesized proteins. Requires at least a dipeptide for an efficient rate of reaction. N-terminal L-methionine is a prerequisite for activity but the enzyme has broad specificity at other positions.</text>
</comment>
<organism evidence="3 4">
    <name type="scientific">Desulfovibrio ferrophilus</name>
    <dbReference type="NCBI Taxonomy" id="241368"/>
    <lineage>
        <taxon>Bacteria</taxon>
        <taxon>Pseudomonadati</taxon>
        <taxon>Thermodesulfobacteriota</taxon>
        <taxon>Desulfovibrionia</taxon>
        <taxon>Desulfovibrionales</taxon>
        <taxon>Desulfovibrionaceae</taxon>
        <taxon>Desulfovibrio</taxon>
    </lineage>
</organism>
<dbReference type="KEGG" id="dfl:DFE_2646"/>
<feature type="binding site" evidence="2">
    <location>
        <position position="135"/>
    </location>
    <ligand>
        <name>Fe cation</name>
        <dbReference type="ChEBI" id="CHEBI:24875"/>
    </ligand>
</feature>
<dbReference type="PIRSF" id="PIRSF004749">
    <property type="entry name" value="Pep_def"/>
    <property type="match status" value="1"/>
</dbReference>
<dbReference type="InterPro" id="IPR023635">
    <property type="entry name" value="Peptide_deformylase"/>
</dbReference>
<dbReference type="AlphaFoldDB" id="A0A2Z6B1K8"/>
<dbReference type="EMBL" id="AP017378">
    <property type="protein sequence ID" value="BBD09372.1"/>
    <property type="molecule type" value="Genomic_DNA"/>
</dbReference>
<dbReference type="SUPFAM" id="SSF56420">
    <property type="entry name" value="Peptide deformylase"/>
    <property type="match status" value="1"/>
</dbReference>
<dbReference type="Pfam" id="PF01327">
    <property type="entry name" value="Pep_deformylase"/>
    <property type="match status" value="1"/>
</dbReference>
<proteinExistence type="inferred from homology"/>
<dbReference type="GO" id="GO:0006412">
    <property type="term" value="P:translation"/>
    <property type="evidence" value="ECO:0007669"/>
    <property type="project" value="UniProtKB-UniRule"/>
</dbReference>
<dbReference type="EC" id="3.5.1.88" evidence="2"/>
<gene>
    <name evidence="2 3" type="primary">def</name>
    <name evidence="3" type="ORF">DFE_2646</name>
</gene>
<dbReference type="RefSeq" id="WP_126380280.1">
    <property type="nucleotide sequence ID" value="NZ_AP017378.1"/>
</dbReference>
<dbReference type="PANTHER" id="PTHR10458">
    <property type="entry name" value="PEPTIDE DEFORMYLASE"/>
    <property type="match status" value="1"/>
</dbReference>
<dbReference type="PRINTS" id="PR01576">
    <property type="entry name" value="PDEFORMYLASE"/>
</dbReference>
<dbReference type="OrthoDB" id="9804313at2"/>
<evidence type="ECO:0000313" key="4">
    <source>
        <dbReference type="Proteomes" id="UP000269883"/>
    </source>
</evidence>
<dbReference type="NCBIfam" id="NF001159">
    <property type="entry name" value="PRK00150.1-3"/>
    <property type="match status" value="1"/>
</dbReference>
<keyword evidence="2" id="KW-0648">Protein biosynthesis</keyword>
<dbReference type="GO" id="GO:0042586">
    <property type="term" value="F:peptide deformylase activity"/>
    <property type="evidence" value="ECO:0007669"/>
    <property type="project" value="UniProtKB-UniRule"/>
</dbReference>
<evidence type="ECO:0000256" key="1">
    <source>
        <dbReference type="ARBA" id="ARBA00010759"/>
    </source>
</evidence>
<dbReference type="GO" id="GO:0046872">
    <property type="term" value="F:metal ion binding"/>
    <property type="evidence" value="ECO:0007669"/>
    <property type="project" value="UniProtKB-KW"/>
</dbReference>
<keyword evidence="2" id="KW-0378">Hydrolase</keyword>
<sequence length="174" mass="19471">MKLELRVYPDPVLAQKAQPVEAITPELRKLAEDMAETMYASEGIGLAAPQVGESIRFVVIDITGPDVRGDLRYLVNPVITEKSSDTVETEEGCLSVAALRAKVKRAERVTVTAQDLDGNDITIEADEMMAICLQHELDHLDGVLFIDHISRLKRSLYDKKVKKWLRQQDKVKAN</sequence>
<comment type="similarity">
    <text evidence="1 2">Belongs to the polypeptide deformylase family.</text>
</comment>
<dbReference type="InterPro" id="IPR036821">
    <property type="entry name" value="Peptide_deformylase_sf"/>
</dbReference>
<dbReference type="HAMAP" id="MF_00163">
    <property type="entry name" value="Pep_deformylase"/>
    <property type="match status" value="1"/>
</dbReference>